<evidence type="ECO:0000313" key="1">
    <source>
        <dbReference type="EMBL" id="MBE9219644.1"/>
    </source>
</evidence>
<comment type="caution">
    <text evidence="1">The sequence shown here is derived from an EMBL/GenBank/DDBJ whole genome shotgun (WGS) entry which is preliminary data.</text>
</comment>
<evidence type="ECO:0000313" key="2">
    <source>
        <dbReference type="Proteomes" id="UP000597867"/>
    </source>
</evidence>
<protein>
    <submittedName>
        <fullName evidence="1">Class I SAM-dependent methyltransferase</fullName>
    </submittedName>
</protein>
<proteinExistence type="predicted"/>
<dbReference type="EMBL" id="JADEWF010000041">
    <property type="protein sequence ID" value="MBE9219644.1"/>
    <property type="molecule type" value="Genomic_DNA"/>
</dbReference>
<dbReference type="Proteomes" id="UP000597867">
    <property type="component" value="Unassembled WGS sequence"/>
</dbReference>
<sequence length="196" mass="22269">MFGKTLIHTCKYFLGLEEANTQVSDDERKILGSIAKESKQVLEIGVFEGHTTKLLATSNGVVWAVDPFFGGRLGIKYGLLITQQQIRQARRINPDVSINLVKDFSYNLAQDKSITDFDLIFIDGDHSLEGIQRDYIDWADRVKKDGYLALHDTKVPSYNPNVAKLGSFKYFESDIKFDSRFKIVDQVDSLSILQRI</sequence>
<keyword evidence="1" id="KW-0808">Transferase</keyword>
<accession>A0ACC5Q3Z1</accession>
<organism evidence="1 2">
    <name type="scientific">Dolichospermum flos-aquae LEGE 04289</name>
    <dbReference type="NCBI Taxonomy" id="1828708"/>
    <lineage>
        <taxon>Bacteria</taxon>
        <taxon>Bacillati</taxon>
        <taxon>Cyanobacteriota</taxon>
        <taxon>Cyanophyceae</taxon>
        <taxon>Nostocales</taxon>
        <taxon>Aphanizomenonaceae</taxon>
        <taxon>Dolichospermum</taxon>
    </lineage>
</organism>
<keyword evidence="2" id="KW-1185">Reference proteome</keyword>
<keyword evidence="1" id="KW-0489">Methyltransferase</keyword>
<reference evidence="1" key="1">
    <citation type="submission" date="2020-10" db="EMBL/GenBank/DDBJ databases">
        <authorList>
            <person name="Castelo-Branco R."/>
            <person name="Eusebio N."/>
            <person name="Adriana R."/>
            <person name="Vieira A."/>
            <person name="Brugerolle De Fraissinette N."/>
            <person name="Rezende De Castro R."/>
            <person name="Schneider M.P."/>
            <person name="Vasconcelos V."/>
            <person name="Leao P.N."/>
        </authorList>
    </citation>
    <scope>NUCLEOTIDE SEQUENCE</scope>
    <source>
        <strain evidence="1">LEGE 04289</strain>
    </source>
</reference>
<gene>
    <name evidence="1" type="ORF">IQ222_12760</name>
</gene>
<name>A0ACC5Q3Z1_DOLFA</name>